<dbReference type="Gene3D" id="1.20.1320.20">
    <property type="entry name" value="hef helicase domain"/>
    <property type="match status" value="1"/>
</dbReference>
<dbReference type="PROSITE" id="PS51192">
    <property type="entry name" value="HELICASE_ATP_BIND_1"/>
    <property type="match status" value="1"/>
</dbReference>
<keyword evidence="11" id="KW-0539">Nucleus</keyword>
<dbReference type="GO" id="GO:0016887">
    <property type="term" value="F:ATP hydrolysis activity"/>
    <property type="evidence" value="ECO:0007669"/>
    <property type="project" value="RHEA"/>
</dbReference>
<feature type="compositionally biased region" description="Low complexity" evidence="14">
    <location>
        <begin position="1092"/>
        <end position="1102"/>
    </location>
</feature>
<keyword evidence="7" id="KW-0378">Hydrolase</keyword>
<dbReference type="GO" id="GO:0036297">
    <property type="term" value="P:interstrand cross-link repair"/>
    <property type="evidence" value="ECO:0007669"/>
    <property type="project" value="TreeGrafter"/>
</dbReference>
<keyword evidence="18" id="KW-1185">Reference proteome</keyword>
<evidence type="ECO:0000313" key="17">
    <source>
        <dbReference type="EMBL" id="KXJ95519.1"/>
    </source>
</evidence>
<evidence type="ECO:0000256" key="11">
    <source>
        <dbReference type="ARBA" id="ARBA00023242"/>
    </source>
</evidence>
<feature type="compositionally biased region" description="Polar residues" evidence="14">
    <location>
        <begin position="1074"/>
        <end position="1085"/>
    </location>
</feature>
<feature type="domain" description="Helicase C-terminal" evidence="16">
    <location>
        <begin position="520"/>
        <end position="688"/>
    </location>
</feature>
<dbReference type="InterPro" id="IPR027417">
    <property type="entry name" value="P-loop_NTPase"/>
</dbReference>
<keyword evidence="10" id="KW-0234">DNA repair</keyword>
<evidence type="ECO:0000256" key="9">
    <source>
        <dbReference type="ARBA" id="ARBA00022840"/>
    </source>
</evidence>
<dbReference type="PANTHER" id="PTHR14025:SF20">
    <property type="entry name" value="FANCONI ANEMIA GROUP M PROTEIN"/>
    <property type="match status" value="1"/>
</dbReference>
<dbReference type="GO" id="GO:0005524">
    <property type="term" value="F:ATP binding"/>
    <property type="evidence" value="ECO:0007669"/>
    <property type="project" value="UniProtKB-UniRule"/>
</dbReference>
<gene>
    <name evidence="17" type="ORF">Micbo1qcDRAFT_187515</name>
</gene>
<dbReference type="InterPro" id="IPR044749">
    <property type="entry name" value="FANCM_DEXDc"/>
</dbReference>
<dbReference type="InterPro" id="IPR014001">
    <property type="entry name" value="Helicase_ATP-bd"/>
</dbReference>
<feature type="domain" description="Helicase ATP-binding" evidence="15">
    <location>
        <begin position="176"/>
        <end position="344"/>
    </location>
</feature>
<feature type="compositionally biased region" description="Low complexity" evidence="14">
    <location>
        <begin position="961"/>
        <end position="977"/>
    </location>
</feature>
<dbReference type="CDD" id="cd18033">
    <property type="entry name" value="DEXDc_FANCM"/>
    <property type="match status" value="1"/>
</dbReference>
<keyword evidence="9" id="KW-0067">ATP-binding</keyword>
<keyword evidence="8" id="KW-0347">Helicase</keyword>
<feature type="compositionally biased region" description="Basic residues" evidence="14">
    <location>
        <begin position="1108"/>
        <end position="1119"/>
    </location>
</feature>
<dbReference type="Proteomes" id="UP000070501">
    <property type="component" value="Unassembled WGS sequence"/>
</dbReference>
<dbReference type="STRING" id="196109.A0A136JEE4"/>
<feature type="compositionally biased region" description="Polar residues" evidence="14">
    <location>
        <begin position="1138"/>
        <end position="1153"/>
    </location>
</feature>
<dbReference type="Pfam" id="PF04851">
    <property type="entry name" value="ResIII"/>
    <property type="match status" value="1"/>
</dbReference>
<dbReference type="InterPro" id="IPR039686">
    <property type="entry name" value="FANCM/Mph1-like_ID"/>
</dbReference>
<sequence>MDSDEFDDGLADEDLILAATQVQNGPPGSAVSHTIGVAVHSETDRHRLQTNGNKQPKQQEYIDLDDWPSDAFGSSPASRASLALVQQQQAAATRGFRPAPALGAQAQNYRQTTLFGLAAQAEKDLAALSSQRARQPVYRADKPLEPPTHHELDPEAMKTWVYPTNIGAIRDYQYSIVKNGLFNNTLVALPTGLGKTFIAATIMLNYFRWTKTAKIVFVAPTKPLAQQQVDACFHTVGIPRSQTTLLTGEVAPALRVEEWQSKRVFFMTPQTLENDLSSGYADPKSICLLVVDEAHRATGNYSYVKVVNFIQRFSSSFRVLALTATPGSKVEGVQDVIDNLHISHIEIRTEESIDIRSYIHSREEDIVLLDPSDEMQEIQRLFSAALKPIVDKLSQQNIYYGRDPMALTVFGLMQARKDWMGRAGQHANQGVKFMIMAIFTLLQSLAHSIKLLNFHGIKPFYDNLVAFRDEVEGKGEKGSKYKKQITDAPSFKEMMSKIAAWSSKGDFVSHPKLTYLSDTVLNHFLDRGEGREGVPPSSSGTRIIVFSEFRDSAEEIARVLNTHAPLVRAAVFVGQADSKKSMGMKQAEQIERIRKFKAGDLNVLVATSIGEEGLDIGQVDLIVCYDASGSPIRMLQRMGRTGRKRAGRAVLLLMKGKEEDKYTQSKDNYEKMQQMICDGSRFAFRHDLSKRIVPREIQPTVDKRPVEIPIENTQDRSAPEPRKRALKKKPPKKFHMPDDVVTGFTSVASMLGAKPKRAAPAKKERPVDTELNNLIDVPSLCKVLLDDKGLRELNRTYRNLPFQTQLGTEEIDQIDLTAFPKAQRTLRKTVHLKHGQHTKRCVKVFGQISKLQYKNGSYTGRPAAVDGSYTRLPLPAAGSDTDDARVNVGPSAKRRKISPEPDVDLWSEHERGPARAVQGPVRRGRPKKAPAPRAKSNTKLTDVECLEVDSEKENAGARPQGRTAPKTAPKKAAVAKPAPKPRGRPKKKSASTKGTTVAGFYDESADEGDDCRRTSDLELSEDSDDGSDLVDFVVGDDVMTSSAAVMRNDDEDEDDGLSDSDTDVDMISTGPRRTASTGMLSSSTMDARHRSTSPTSPSHLLPSSPPLPKRRNQKQRPKRSGLPFSSDTDEDEDDEVPSMSQIINGATSSSAHKPSSRRVSDVVSDASSDDDDEEVVQPKRKSSKQNPVSAGRAGRRGRRQILSDDYDDEDDDDDIF</sequence>
<evidence type="ECO:0000256" key="7">
    <source>
        <dbReference type="ARBA" id="ARBA00022801"/>
    </source>
</evidence>
<dbReference type="InterPro" id="IPR001650">
    <property type="entry name" value="Helicase_C-like"/>
</dbReference>
<feature type="compositionally biased region" description="Acidic residues" evidence="14">
    <location>
        <begin position="1204"/>
        <end position="1216"/>
    </location>
</feature>
<feature type="compositionally biased region" description="Acidic residues" evidence="14">
    <location>
        <begin position="1127"/>
        <end position="1136"/>
    </location>
</feature>
<feature type="compositionally biased region" description="Low complexity" evidence="14">
    <location>
        <begin position="1029"/>
        <end position="1038"/>
    </location>
</feature>
<dbReference type="SUPFAM" id="SSF52540">
    <property type="entry name" value="P-loop containing nucleoside triphosphate hydrolases"/>
    <property type="match status" value="1"/>
</dbReference>
<comment type="subcellular location">
    <subcellularLocation>
        <location evidence="2 13">Nucleus</location>
    </subcellularLocation>
</comment>
<dbReference type="Pfam" id="PF00271">
    <property type="entry name" value="Helicase_C"/>
    <property type="match status" value="1"/>
</dbReference>
<evidence type="ECO:0000256" key="4">
    <source>
        <dbReference type="ARBA" id="ARBA00011390"/>
    </source>
</evidence>
<evidence type="ECO:0000256" key="10">
    <source>
        <dbReference type="ARBA" id="ARBA00023204"/>
    </source>
</evidence>
<evidence type="ECO:0000256" key="5">
    <source>
        <dbReference type="ARBA" id="ARBA00022741"/>
    </source>
</evidence>
<dbReference type="InParanoid" id="A0A136JEE4"/>
<proteinExistence type="inferred from homology"/>
<evidence type="ECO:0000259" key="16">
    <source>
        <dbReference type="PROSITE" id="PS51194"/>
    </source>
</evidence>
<name>A0A136JEE4_9PEZI</name>
<evidence type="ECO:0000259" key="15">
    <source>
        <dbReference type="PROSITE" id="PS51192"/>
    </source>
</evidence>
<dbReference type="PANTHER" id="PTHR14025">
    <property type="entry name" value="FANCONI ANEMIA GROUP M FANCM FAMILY MEMBER"/>
    <property type="match status" value="1"/>
</dbReference>
<evidence type="ECO:0000256" key="6">
    <source>
        <dbReference type="ARBA" id="ARBA00022763"/>
    </source>
</evidence>
<dbReference type="GO" id="GO:0000400">
    <property type="term" value="F:four-way junction DNA binding"/>
    <property type="evidence" value="ECO:0007669"/>
    <property type="project" value="TreeGrafter"/>
</dbReference>
<evidence type="ECO:0000256" key="2">
    <source>
        <dbReference type="ARBA" id="ARBA00004123"/>
    </source>
</evidence>
<keyword evidence="6" id="KW-0227">DNA damage</keyword>
<comment type="catalytic activity">
    <reaction evidence="12 13">
        <text>ATP + H2O = ADP + phosphate + H(+)</text>
        <dbReference type="Rhea" id="RHEA:13065"/>
        <dbReference type="ChEBI" id="CHEBI:15377"/>
        <dbReference type="ChEBI" id="CHEBI:15378"/>
        <dbReference type="ChEBI" id="CHEBI:30616"/>
        <dbReference type="ChEBI" id="CHEBI:43474"/>
        <dbReference type="ChEBI" id="CHEBI:456216"/>
        <dbReference type="EC" id="3.6.4.12"/>
    </reaction>
</comment>
<reference evidence="18" key="1">
    <citation type="submission" date="2016-02" db="EMBL/GenBank/DDBJ databases">
        <title>Draft genome sequence of Microdochium bolleyi, a fungal endophyte of beachgrass.</title>
        <authorList>
            <consortium name="DOE Joint Genome Institute"/>
            <person name="David A.S."/>
            <person name="May G."/>
            <person name="Haridas S."/>
            <person name="Lim J."/>
            <person name="Wang M."/>
            <person name="Labutti K."/>
            <person name="Lipzen A."/>
            <person name="Barry K."/>
            <person name="Grigoriev I.V."/>
        </authorList>
    </citation>
    <scope>NUCLEOTIDE SEQUENCE [LARGE SCALE GENOMIC DNA]</scope>
    <source>
        <strain evidence="18">J235TASD1</strain>
    </source>
</reference>
<feature type="region of interest" description="Disordered" evidence="14">
    <location>
        <begin position="709"/>
        <end position="739"/>
    </location>
</feature>
<feature type="compositionally biased region" description="Basic residues" evidence="14">
    <location>
        <begin position="724"/>
        <end position="734"/>
    </location>
</feature>
<dbReference type="FunFam" id="3.40.50.300:FF:000861">
    <property type="entry name" value="Fanconi anemia, complementation group M"/>
    <property type="match status" value="1"/>
</dbReference>
<dbReference type="SMART" id="SM00487">
    <property type="entry name" value="DEXDc"/>
    <property type="match status" value="1"/>
</dbReference>
<evidence type="ECO:0000256" key="14">
    <source>
        <dbReference type="SAM" id="MobiDB-lite"/>
    </source>
</evidence>
<dbReference type="GO" id="GO:0045003">
    <property type="term" value="P:double-strand break repair via synthesis-dependent strand annealing"/>
    <property type="evidence" value="ECO:0007669"/>
    <property type="project" value="TreeGrafter"/>
</dbReference>
<feature type="region of interest" description="Disordered" evidence="14">
    <location>
        <begin position="874"/>
        <end position="1216"/>
    </location>
</feature>
<dbReference type="InterPro" id="IPR006935">
    <property type="entry name" value="Helicase/UvrB_N"/>
</dbReference>
<feature type="compositionally biased region" description="Basic residues" evidence="14">
    <location>
        <begin position="979"/>
        <end position="990"/>
    </location>
</feature>
<dbReference type="GO" id="GO:0009378">
    <property type="term" value="F:four-way junction helicase activity"/>
    <property type="evidence" value="ECO:0007669"/>
    <property type="project" value="TreeGrafter"/>
</dbReference>
<dbReference type="Gene3D" id="3.40.50.300">
    <property type="entry name" value="P-loop containing nucleotide triphosphate hydrolases"/>
    <property type="match status" value="2"/>
</dbReference>
<dbReference type="SMART" id="SM00490">
    <property type="entry name" value="HELICc"/>
    <property type="match status" value="1"/>
</dbReference>
<evidence type="ECO:0000256" key="12">
    <source>
        <dbReference type="ARBA" id="ARBA00047995"/>
    </source>
</evidence>
<dbReference type="EMBL" id="KQ964246">
    <property type="protein sequence ID" value="KXJ95519.1"/>
    <property type="molecule type" value="Genomic_DNA"/>
</dbReference>
<evidence type="ECO:0000313" key="18">
    <source>
        <dbReference type="Proteomes" id="UP000070501"/>
    </source>
</evidence>
<evidence type="ECO:0000256" key="13">
    <source>
        <dbReference type="RuleBase" id="RU367027"/>
    </source>
</evidence>
<protein>
    <recommendedName>
        <fullName evidence="13">ATP-dependent DNA helicase</fullName>
        <ecNumber evidence="13">3.6.4.12</ecNumber>
    </recommendedName>
</protein>
<dbReference type="CDD" id="cd18801">
    <property type="entry name" value="SF2_C_FANCM_Hef"/>
    <property type="match status" value="1"/>
</dbReference>
<dbReference type="PROSITE" id="PS51194">
    <property type="entry name" value="HELICASE_CTER"/>
    <property type="match status" value="1"/>
</dbReference>
<organism evidence="17 18">
    <name type="scientific">Microdochium bolleyi</name>
    <dbReference type="NCBI Taxonomy" id="196109"/>
    <lineage>
        <taxon>Eukaryota</taxon>
        <taxon>Fungi</taxon>
        <taxon>Dikarya</taxon>
        <taxon>Ascomycota</taxon>
        <taxon>Pezizomycotina</taxon>
        <taxon>Sordariomycetes</taxon>
        <taxon>Xylariomycetidae</taxon>
        <taxon>Xylariales</taxon>
        <taxon>Microdochiaceae</taxon>
        <taxon>Microdochium</taxon>
    </lineage>
</organism>
<dbReference type="CDD" id="cd12091">
    <property type="entry name" value="FANCM_ID"/>
    <property type="match status" value="1"/>
</dbReference>
<accession>A0A136JEE4</accession>
<comment type="similarity">
    <text evidence="3 13">Belongs to the DEAD box helicase family. DEAH subfamily. FANCM sub-subfamily.</text>
</comment>
<feature type="compositionally biased region" description="Acidic residues" evidence="14">
    <location>
        <begin position="1049"/>
        <end position="1064"/>
    </location>
</feature>
<evidence type="ECO:0000256" key="8">
    <source>
        <dbReference type="ARBA" id="ARBA00022806"/>
    </source>
</evidence>
<keyword evidence="5" id="KW-0547">Nucleotide-binding</keyword>
<evidence type="ECO:0000256" key="3">
    <source>
        <dbReference type="ARBA" id="ARBA00009889"/>
    </source>
</evidence>
<feature type="compositionally biased region" description="Acidic residues" evidence="14">
    <location>
        <begin position="1018"/>
        <end position="1028"/>
    </location>
</feature>
<dbReference type="GO" id="GO:0043138">
    <property type="term" value="F:3'-5' DNA helicase activity"/>
    <property type="evidence" value="ECO:0007669"/>
    <property type="project" value="InterPro"/>
</dbReference>
<comment type="function">
    <text evidence="1 13">ATP-dependent DNA helicase involved in DNA damage repair by homologous recombination and in genome maintenance. Capable of unwinding D-loops. Plays a role in limiting crossover recombinants during mitotic DNA double-strand break (DSB) repair. Component of a FANCM-MHF complex which promotes gene conversion at blocked replication forks, probably by reversal of the stalled fork.</text>
</comment>
<dbReference type="EC" id="3.6.4.12" evidence="13"/>
<evidence type="ECO:0000256" key="1">
    <source>
        <dbReference type="ARBA" id="ARBA00003813"/>
    </source>
</evidence>
<dbReference type="AlphaFoldDB" id="A0A136JEE4"/>
<comment type="subunit">
    <text evidence="4 13">Interacts with the MHF histone-fold complex to form the FANCM-MHF complex.</text>
</comment>
<feature type="compositionally biased region" description="Basic and acidic residues" evidence="14">
    <location>
        <begin position="713"/>
        <end position="723"/>
    </location>
</feature>
<dbReference type="OrthoDB" id="164902at2759"/>
<dbReference type="GO" id="GO:0005634">
    <property type="term" value="C:nucleus"/>
    <property type="evidence" value="ECO:0007669"/>
    <property type="project" value="UniProtKB-SubCell"/>
</dbReference>